<protein>
    <submittedName>
        <fullName evidence="1">DUF4252 domain-containing protein</fullName>
    </submittedName>
</protein>
<evidence type="ECO:0000313" key="2">
    <source>
        <dbReference type="Proteomes" id="UP001060919"/>
    </source>
</evidence>
<dbReference type="InterPro" id="IPR025348">
    <property type="entry name" value="DUF4252"/>
</dbReference>
<evidence type="ECO:0000313" key="1">
    <source>
        <dbReference type="EMBL" id="BDS12027.1"/>
    </source>
</evidence>
<proteinExistence type="predicted"/>
<organism evidence="1 2">
    <name type="scientific">Aureispira anguillae</name>
    <dbReference type="NCBI Taxonomy" id="2864201"/>
    <lineage>
        <taxon>Bacteria</taxon>
        <taxon>Pseudomonadati</taxon>
        <taxon>Bacteroidota</taxon>
        <taxon>Saprospiria</taxon>
        <taxon>Saprospirales</taxon>
        <taxon>Saprospiraceae</taxon>
        <taxon>Aureispira</taxon>
    </lineage>
</organism>
<dbReference type="Proteomes" id="UP001060919">
    <property type="component" value="Chromosome"/>
</dbReference>
<dbReference type="Pfam" id="PF14060">
    <property type="entry name" value="DUF4252"/>
    <property type="match status" value="1"/>
</dbReference>
<keyword evidence="2" id="KW-1185">Reference proteome</keyword>
<dbReference type="RefSeq" id="WP_264793150.1">
    <property type="nucleotide sequence ID" value="NZ_AP026867.1"/>
</dbReference>
<reference evidence="1" key="1">
    <citation type="submission" date="2022-09" db="EMBL/GenBank/DDBJ databases">
        <title>Aureispira anguillicida sp. nov., isolated from Leptocephalus of Japanese eel Anguilla japonica.</title>
        <authorList>
            <person name="Yuasa K."/>
            <person name="Mekata T."/>
            <person name="Ikunari K."/>
        </authorList>
    </citation>
    <scope>NUCLEOTIDE SEQUENCE</scope>
    <source>
        <strain evidence="1">EL160426</strain>
    </source>
</reference>
<dbReference type="KEGG" id="aup:AsAng_0027420"/>
<sequence length="150" mass="16999">MKTIFGIFIAVFCLVGSIQAQSNFIEKHMKEYQQNDDFTSINVSLSNLISKEMLNDIRKELGDLDSKFSELIKNLSQMTLLTTEKQTQKHYEKAMALIKKGNYKPLMRVKEGKNSGMSIMVKESTKGVEEVLMLAGGEDDFVLISFSDRS</sequence>
<dbReference type="AlphaFoldDB" id="A0A916DTR6"/>
<dbReference type="EMBL" id="AP026867">
    <property type="protein sequence ID" value="BDS12027.1"/>
    <property type="molecule type" value="Genomic_DNA"/>
</dbReference>
<accession>A0A916DTR6</accession>
<name>A0A916DTR6_9BACT</name>
<gene>
    <name evidence="1" type="ORF">AsAng_0027420</name>
</gene>